<comment type="caution">
    <text evidence="2">The sequence shown here is derived from an EMBL/GenBank/DDBJ whole genome shotgun (WGS) entry which is preliminary data.</text>
</comment>
<proteinExistence type="predicted"/>
<name>A0A3N1HJM8_9PSEU</name>
<dbReference type="EMBL" id="RJKM01000001">
    <property type="protein sequence ID" value="ROP42645.1"/>
    <property type="molecule type" value="Genomic_DNA"/>
</dbReference>
<accession>A0A3N1HJM8</accession>
<organism evidence="2 3">
    <name type="scientific">Saccharothrix texasensis</name>
    <dbReference type="NCBI Taxonomy" id="103734"/>
    <lineage>
        <taxon>Bacteria</taxon>
        <taxon>Bacillati</taxon>
        <taxon>Actinomycetota</taxon>
        <taxon>Actinomycetes</taxon>
        <taxon>Pseudonocardiales</taxon>
        <taxon>Pseudonocardiaceae</taxon>
        <taxon>Saccharothrix</taxon>
    </lineage>
</organism>
<dbReference type="InterPro" id="IPR036866">
    <property type="entry name" value="RibonucZ/Hydroxyglut_hydro"/>
</dbReference>
<dbReference type="PANTHER" id="PTHR46018:SF4">
    <property type="entry name" value="METALLO-HYDROLASE YHFI-RELATED"/>
    <property type="match status" value="1"/>
</dbReference>
<feature type="domain" description="Metallo-beta-lactamase" evidence="1">
    <location>
        <begin position="49"/>
        <end position="225"/>
    </location>
</feature>
<dbReference type="OrthoDB" id="3865988at2"/>
<dbReference type="Proteomes" id="UP000268727">
    <property type="component" value="Unassembled WGS sequence"/>
</dbReference>
<keyword evidence="3" id="KW-1185">Reference proteome</keyword>
<sequence length="262" mass="27900">MTTEIHVTTLGHWSNSSAGPTTSFHLAADDAEVMLDVGVDPVGRLQAAGLSPTDVTHVYVSHLHSDHVGGFANFVFTRSLLNRAGDVPLLKLTIVGHPSVLAGLKELLRVQYPEREFDLAWVECGEEPVALGGQLTMRLVPTDHPVPCYGVVVETGRARIGFTADTGPVPSHQHDFAGCDVLIGEAFGLRGDVGESIHRRGHMTAEDLGELVAATRPKFVVPFHFGQEYADADKRAELLSACGAAEVTTVDPVDAKPVIIGG</sequence>
<protein>
    <submittedName>
        <fullName evidence="2">Ribonuclease BN (tRNA processing enzyme)</fullName>
    </submittedName>
</protein>
<evidence type="ECO:0000313" key="3">
    <source>
        <dbReference type="Proteomes" id="UP000268727"/>
    </source>
</evidence>
<dbReference type="InterPro" id="IPR001279">
    <property type="entry name" value="Metallo-B-lactamas"/>
</dbReference>
<dbReference type="GO" id="GO:0042781">
    <property type="term" value="F:3'-tRNA processing endoribonuclease activity"/>
    <property type="evidence" value="ECO:0007669"/>
    <property type="project" value="TreeGrafter"/>
</dbReference>
<evidence type="ECO:0000259" key="1">
    <source>
        <dbReference type="Pfam" id="PF12706"/>
    </source>
</evidence>
<dbReference type="Pfam" id="PF12706">
    <property type="entry name" value="Lactamase_B_2"/>
    <property type="match status" value="1"/>
</dbReference>
<gene>
    <name evidence="2" type="ORF">EDD40_8153</name>
</gene>
<dbReference type="SUPFAM" id="SSF56281">
    <property type="entry name" value="Metallo-hydrolase/oxidoreductase"/>
    <property type="match status" value="1"/>
</dbReference>
<dbReference type="AlphaFoldDB" id="A0A3N1HJM8"/>
<dbReference type="Gene3D" id="3.60.15.10">
    <property type="entry name" value="Ribonuclease Z/Hydroxyacylglutathione hydrolase-like"/>
    <property type="match status" value="1"/>
</dbReference>
<dbReference type="RefSeq" id="WP_123747555.1">
    <property type="nucleotide sequence ID" value="NZ_RJKM01000001.1"/>
</dbReference>
<dbReference type="PANTHER" id="PTHR46018">
    <property type="entry name" value="ZINC PHOSPHODIESTERASE ELAC PROTEIN 1"/>
    <property type="match status" value="1"/>
</dbReference>
<reference evidence="2 3" key="1">
    <citation type="submission" date="2018-11" db="EMBL/GenBank/DDBJ databases">
        <title>Sequencing the genomes of 1000 actinobacteria strains.</title>
        <authorList>
            <person name="Klenk H.-P."/>
        </authorList>
    </citation>
    <scope>NUCLEOTIDE SEQUENCE [LARGE SCALE GENOMIC DNA]</scope>
    <source>
        <strain evidence="2 3">DSM 44231</strain>
    </source>
</reference>
<evidence type="ECO:0000313" key="2">
    <source>
        <dbReference type="EMBL" id="ROP42645.1"/>
    </source>
</evidence>